<organism evidence="6 7">
    <name type="scientific">Monoraphidium neglectum</name>
    <dbReference type="NCBI Taxonomy" id="145388"/>
    <lineage>
        <taxon>Eukaryota</taxon>
        <taxon>Viridiplantae</taxon>
        <taxon>Chlorophyta</taxon>
        <taxon>core chlorophytes</taxon>
        <taxon>Chlorophyceae</taxon>
        <taxon>CS clade</taxon>
        <taxon>Sphaeropleales</taxon>
        <taxon>Selenastraceae</taxon>
        <taxon>Monoraphidium</taxon>
    </lineage>
</organism>
<gene>
    <name evidence="6" type="ORF">MNEG_12082</name>
</gene>
<dbReference type="Pfam" id="PF05602">
    <property type="entry name" value="CLPTM1"/>
    <property type="match status" value="1"/>
</dbReference>
<proteinExistence type="inferred from homology"/>
<keyword evidence="5" id="KW-0472">Membrane</keyword>
<dbReference type="GeneID" id="25729409"/>
<dbReference type="RefSeq" id="XP_013894901.1">
    <property type="nucleotide sequence ID" value="XM_014039447.1"/>
</dbReference>
<keyword evidence="4" id="KW-1133">Transmembrane helix</keyword>
<comment type="similarity">
    <text evidence="2">Belongs to the CLPTM1 family.</text>
</comment>
<reference evidence="6 7" key="1">
    <citation type="journal article" date="2013" name="BMC Genomics">
        <title>Reconstruction of the lipid metabolism for the microalga Monoraphidium neglectum from its genome sequence reveals characteristics suitable for biofuel production.</title>
        <authorList>
            <person name="Bogen C."/>
            <person name="Al-Dilaimi A."/>
            <person name="Albersmeier A."/>
            <person name="Wichmann J."/>
            <person name="Grundmann M."/>
            <person name="Rupp O."/>
            <person name="Lauersen K.J."/>
            <person name="Blifernez-Klassen O."/>
            <person name="Kalinowski J."/>
            <person name="Goesmann A."/>
            <person name="Mussgnug J.H."/>
            <person name="Kruse O."/>
        </authorList>
    </citation>
    <scope>NUCLEOTIDE SEQUENCE [LARGE SCALE GENOMIC DNA]</scope>
    <source>
        <strain evidence="6 7">SAG 48.87</strain>
    </source>
</reference>
<dbReference type="InterPro" id="IPR008429">
    <property type="entry name" value="CLPTM1"/>
</dbReference>
<dbReference type="OrthoDB" id="378564at2759"/>
<dbReference type="PANTHER" id="PTHR21347">
    <property type="entry name" value="CLEFT LIP AND PALATE ASSOCIATED TRANSMEMBRANE PROTEIN-RELATED"/>
    <property type="match status" value="1"/>
</dbReference>
<name>A0A0D2M3F0_9CHLO</name>
<dbReference type="GO" id="GO:0016020">
    <property type="term" value="C:membrane"/>
    <property type="evidence" value="ECO:0007669"/>
    <property type="project" value="UniProtKB-SubCell"/>
</dbReference>
<evidence type="ECO:0000256" key="4">
    <source>
        <dbReference type="ARBA" id="ARBA00022989"/>
    </source>
</evidence>
<evidence type="ECO:0000256" key="2">
    <source>
        <dbReference type="ARBA" id="ARBA00009310"/>
    </source>
</evidence>
<keyword evidence="3" id="KW-0812">Transmembrane</keyword>
<evidence type="ECO:0000313" key="6">
    <source>
        <dbReference type="EMBL" id="KIY95881.1"/>
    </source>
</evidence>
<evidence type="ECO:0000256" key="1">
    <source>
        <dbReference type="ARBA" id="ARBA00004141"/>
    </source>
</evidence>
<evidence type="ECO:0000313" key="7">
    <source>
        <dbReference type="Proteomes" id="UP000054498"/>
    </source>
</evidence>
<dbReference type="GO" id="GO:0012505">
    <property type="term" value="C:endomembrane system"/>
    <property type="evidence" value="ECO:0007669"/>
    <property type="project" value="TreeGrafter"/>
</dbReference>
<dbReference type="Proteomes" id="UP000054498">
    <property type="component" value="Unassembled WGS sequence"/>
</dbReference>
<dbReference type="AlphaFoldDB" id="A0A0D2M3F0"/>
<comment type="subcellular location">
    <subcellularLocation>
        <location evidence="1">Membrane</location>
        <topology evidence="1">Multi-pass membrane protein</topology>
    </subcellularLocation>
</comment>
<sequence length="409" mass="45022">MPPAAAAVAAGGAAAGGQQQQQGGVSTFLQAVLRMGMMWYMFNMFKGGGQQTAGTGAASGGMLRPLYARGDLVDLRMFLYERPYLHDFAKGTLVWELPGVALGTTPEHKHTYSYRPSKAVQNNGTLFLHAVFSRAGVDFAAEDLPPGSVFTKTLPLIRYMAPLKNKTGVNLLAAEGGPVTTPKASQAVSDQEAAPAQWVSHFKPNATLSIIDHFTAYTRANVPQPLREHFQFADQEGEQYLPLSYFDEFWLLRDKMVPVNDSLLETPLHLEVKTGSIWWMQLQQQMEQSFNMQTSMGIAGEGESDEVKRIFLEGNPYLLALTMVVSLLHSVFDFLAFKNDVAFWKDNRSMEGLSARSIMVNAVCQLIILLYLFDNETSTVVLISSGTAVTEAERAPPGLPPQPMCLPWF</sequence>
<evidence type="ECO:0000256" key="5">
    <source>
        <dbReference type="ARBA" id="ARBA00023136"/>
    </source>
</evidence>
<evidence type="ECO:0000256" key="3">
    <source>
        <dbReference type="ARBA" id="ARBA00022692"/>
    </source>
</evidence>
<protein>
    <submittedName>
        <fullName evidence="6">CLPTM1-like membrane protein cnrB</fullName>
    </submittedName>
</protein>
<accession>A0A0D2M3F0</accession>
<dbReference type="PANTHER" id="PTHR21347:SF0">
    <property type="entry name" value="LIPID SCRAMBLASE CLPTM1L"/>
    <property type="match status" value="1"/>
</dbReference>
<keyword evidence="7" id="KW-1185">Reference proteome</keyword>
<dbReference type="EMBL" id="KK103273">
    <property type="protein sequence ID" value="KIY95881.1"/>
    <property type="molecule type" value="Genomic_DNA"/>
</dbReference>
<dbReference type="KEGG" id="mng:MNEG_12082"/>